<dbReference type="NCBIfam" id="TIGR01903">
    <property type="entry name" value="cas5_csm4"/>
    <property type="match status" value="1"/>
</dbReference>
<comment type="similarity">
    <text evidence="1">Belongs to the CRISPR-associated Csm4 family.</text>
</comment>
<name>A0A8J7CHP6_9CYAN</name>
<evidence type="ECO:0000256" key="3">
    <source>
        <dbReference type="ARBA" id="ARBA00022884"/>
    </source>
</evidence>
<dbReference type="InterPro" id="IPR005537">
    <property type="entry name" value="RAMP_III_fam"/>
</dbReference>
<dbReference type="GO" id="GO:0003723">
    <property type="term" value="F:RNA binding"/>
    <property type="evidence" value="ECO:0007669"/>
    <property type="project" value="UniProtKB-KW"/>
</dbReference>
<evidence type="ECO:0000313" key="7">
    <source>
        <dbReference type="EMBL" id="MBD2777900.1"/>
    </source>
</evidence>
<dbReference type="GO" id="GO:0051607">
    <property type="term" value="P:defense response to virus"/>
    <property type="evidence" value="ECO:0007669"/>
    <property type="project" value="UniProtKB-KW"/>
</dbReference>
<evidence type="ECO:0000313" key="8">
    <source>
        <dbReference type="Proteomes" id="UP000629098"/>
    </source>
</evidence>
<dbReference type="InterPro" id="IPR005510">
    <property type="entry name" value="Csm4"/>
</dbReference>
<evidence type="ECO:0000259" key="6">
    <source>
        <dbReference type="Pfam" id="PF17953"/>
    </source>
</evidence>
<gene>
    <name evidence="7" type="primary">csm4</name>
    <name evidence="7" type="ORF">ICL16_39120</name>
</gene>
<accession>A0A8J7CHP6</accession>
<sequence>MSSWKLVKLNFGHSPAHFGELGIGIEETSERVRSDSLFSAWVSIYARLLGQEAVESLLQRFHQSPPVRISSTFIYREEAEHTIYYLPRPLKFPINYPKDDLEFFKTYKKLNFLPLEVWQRWYQTEGFAESDARELIAETTGKSQGLLRKAGAFDYKNTFKIGQLPKIAVDRITRATNLYHTGFVQFETEKNRSGLYFLLYFPNSEQQLEHNLRAALNLLGEEGLGGERSSGAGRFEVEWLELPLIWQKVVNFSEQPVYHCLISLFWDDDASNLKQLITNESSYDIQERGGWIASSERQLRRQFVRMFAEGSVFPTNPQGKLADVTPKGFTIHRVYRSGIGLSLPIKVNEPPRRQERQG</sequence>
<dbReference type="EMBL" id="JACXAE010000118">
    <property type="protein sequence ID" value="MBD2777900.1"/>
    <property type="molecule type" value="Genomic_DNA"/>
</dbReference>
<evidence type="ECO:0000259" key="5">
    <source>
        <dbReference type="Pfam" id="PF03787"/>
    </source>
</evidence>
<organism evidence="7 8">
    <name type="scientific">Iningainema tapete BLCC-T55</name>
    <dbReference type="NCBI Taxonomy" id="2748662"/>
    <lineage>
        <taxon>Bacteria</taxon>
        <taxon>Bacillati</taxon>
        <taxon>Cyanobacteriota</taxon>
        <taxon>Cyanophyceae</taxon>
        <taxon>Nostocales</taxon>
        <taxon>Scytonemataceae</taxon>
        <taxon>Iningainema tapete</taxon>
    </lineage>
</organism>
<dbReference type="Proteomes" id="UP000629098">
    <property type="component" value="Unassembled WGS sequence"/>
</dbReference>
<dbReference type="AlphaFoldDB" id="A0A8J7CHP6"/>
<dbReference type="Pfam" id="PF17953">
    <property type="entry name" value="Csm4_C"/>
    <property type="match status" value="1"/>
</dbReference>
<comment type="caution">
    <text evidence="7">The sequence shown here is derived from an EMBL/GenBank/DDBJ whole genome shotgun (WGS) entry which is preliminary data.</text>
</comment>
<reference evidence="7" key="1">
    <citation type="submission" date="2020-09" db="EMBL/GenBank/DDBJ databases">
        <title>Iningainema tapete sp. nov. (Scytonemataceae, Cyanobacteria) from greenhouses in central Florida (USA) produces two types of nodularin with biosynthetic potential for microcystin-LR and anabaenopeptins.</title>
        <authorList>
            <person name="Berthold D.E."/>
            <person name="Lefler F.W."/>
            <person name="Huang I.-S."/>
            <person name="Abdulla H."/>
            <person name="Zimba P.V."/>
            <person name="Laughinghouse H.D. IV."/>
        </authorList>
    </citation>
    <scope>NUCLEOTIDE SEQUENCE</scope>
    <source>
        <strain evidence="7">BLCCT55</strain>
    </source>
</reference>
<keyword evidence="3" id="KW-0694">RNA-binding</keyword>
<dbReference type="InterPro" id="IPR040932">
    <property type="entry name" value="Csm4_C"/>
</dbReference>
<protein>
    <recommendedName>
        <fullName evidence="2">CRISPR system Cms protein Csm4</fullName>
    </recommendedName>
</protein>
<dbReference type="Pfam" id="PF03787">
    <property type="entry name" value="RAMPs"/>
    <property type="match status" value="1"/>
</dbReference>
<proteinExistence type="inferred from homology"/>
<evidence type="ECO:0000256" key="4">
    <source>
        <dbReference type="ARBA" id="ARBA00023118"/>
    </source>
</evidence>
<keyword evidence="8" id="KW-1185">Reference proteome</keyword>
<dbReference type="RefSeq" id="WP_190836948.1">
    <property type="nucleotide sequence ID" value="NZ_CAWPPI010000118.1"/>
</dbReference>
<feature type="domain" description="CRISPR type III-associated protein" evidence="5">
    <location>
        <begin position="26"/>
        <end position="236"/>
    </location>
</feature>
<keyword evidence="4" id="KW-0051">Antiviral defense</keyword>
<evidence type="ECO:0000256" key="2">
    <source>
        <dbReference type="ARBA" id="ARBA00016109"/>
    </source>
</evidence>
<evidence type="ECO:0000256" key="1">
    <source>
        <dbReference type="ARBA" id="ARBA00005772"/>
    </source>
</evidence>
<feature type="domain" description="Csm4 C-terminal" evidence="6">
    <location>
        <begin position="258"/>
        <end position="345"/>
    </location>
</feature>